<name>A0AAQ3WZI3_PASNO</name>
<gene>
    <name evidence="1" type="ORF">U9M48_027374</name>
</gene>
<dbReference type="AlphaFoldDB" id="A0AAQ3WZI3"/>
<reference evidence="1 2" key="1">
    <citation type="submission" date="2024-02" db="EMBL/GenBank/DDBJ databases">
        <title>High-quality chromosome-scale genome assembly of Pensacola bahiagrass (Paspalum notatum Flugge var. saurae).</title>
        <authorList>
            <person name="Vega J.M."/>
            <person name="Podio M."/>
            <person name="Orjuela J."/>
            <person name="Siena L.A."/>
            <person name="Pessino S.C."/>
            <person name="Combes M.C."/>
            <person name="Mariac C."/>
            <person name="Albertini E."/>
            <person name="Pupilli F."/>
            <person name="Ortiz J.P.A."/>
            <person name="Leblanc O."/>
        </authorList>
    </citation>
    <scope>NUCLEOTIDE SEQUENCE [LARGE SCALE GENOMIC DNA]</scope>
    <source>
        <strain evidence="1">R1</strain>
        <tissue evidence="1">Leaf</tissue>
    </source>
</reference>
<dbReference type="EMBL" id="CP144750">
    <property type="protein sequence ID" value="WVZ79842.1"/>
    <property type="molecule type" value="Genomic_DNA"/>
</dbReference>
<organism evidence="1 2">
    <name type="scientific">Paspalum notatum var. saurae</name>
    <dbReference type="NCBI Taxonomy" id="547442"/>
    <lineage>
        <taxon>Eukaryota</taxon>
        <taxon>Viridiplantae</taxon>
        <taxon>Streptophyta</taxon>
        <taxon>Embryophyta</taxon>
        <taxon>Tracheophyta</taxon>
        <taxon>Spermatophyta</taxon>
        <taxon>Magnoliopsida</taxon>
        <taxon>Liliopsida</taxon>
        <taxon>Poales</taxon>
        <taxon>Poaceae</taxon>
        <taxon>PACMAD clade</taxon>
        <taxon>Panicoideae</taxon>
        <taxon>Andropogonodae</taxon>
        <taxon>Paspaleae</taxon>
        <taxon>Paspalinae</taxon>
        <taxon>Paspalum</taxon>
    </lineage>
</organism>
<evidence type="ECO:0000313" key="1">
    <source>
        <dbReference type="EMBL" id="WVZ79842.1"/>
    </source>
</evidence>
<proteinExistence type="predicted"/>
<evidence type="ECO:0000313" key="2">
    <source>
        <dbReference type="Proteomes" id="UP001341281"/>
    </source>
</evidence>
<sequence length="141" mass="16137">MFIMFAIPAMDLSEIIVIFMCFNLPQLRIKEEATALTDNSRPVFGGLHLCDFGKKLTNVTLLDSLSLLVTLIWGGYEQENNTTETDKRNLDMLLDILPNQDNAFRRKAHRWYALSQNIPMDLLIWCCSKLPQLKNPIGFSS</sequence>
<accession>A0AAQ3WZI3</accession>
<keyword evidence="2" id="KW-1185">Reference proteome</keyword>
<protein>
    <submittedName>
        <fullName evidence="1">Uncharacterized protein</fullName>
    </submittedName>
</protein>
<dbReference type="Proteomes" id="UP001341281">
    <property type="component" value="Chromosome 06"/>
</dbReference>